<reference evidence="2" key="1">
    <citation type="submission" date="2022-11" db="EMBL/GenBank/DDBJ databases">
        <authorList>
            <person name="Petersen C."/>
        </authorList>
    </citation>
    <scope>NUCLEOTIDE SEQUENCE</scope>
    <source>
        <strain evidence="2">IBT 30069</strain>
    </source>
</reference>
<evidence type="ECO:0000313" key="3">
    <source>
        <dbReference type="Proteomes" id="UP001149165"/>
    </source>
</evidence>
<evidence type="ECO:0000256" key="1">
    <source>
        <dbReference type="SAM" id="MobiDB-lite"/>
    </source>
</evidence>
<gene>
    <name evidence="2" type="ORF">N7456_012380</name>
</gene>
<sequence length="200" mass="23873">MAPSDPSKRRRTSETFDQSEGKRLKSPVESIQPEPKESNPVEKLVEEAQAAFSLYPNRLTQRGIVYDPGVHYCIWRLARATIYKPRHWATPQEKFNKDIEALHHCRTRFTGRSFYVLEDHGLLNEFNTGEKYRIMNEIFDLWLDFRWPRDRRFCKYSLDRYTEIDFDAIDWEGMNTKKDEVILDSCTNEDNTFDQMEMDD</sequence>
<name>A0A9W9EVN9_9EURO</name>
<organism evidence="2 3">
    <name type="scientific">Penicillium angulare</name>
    <dbReference type="NCBI Taxonomy" id="116970"/>
    <lineage>
        <taxon>Eukaryota</taxon>
        <taxon>Fungi</taxon>
        <taxon>Dikarya</taxon>
        <taxon>Ascomycota</taxon>
        <taxon>Pezizomycotina</taxon>
        <taxon>Eurotiomycetes</taxon>
        <taxon>Eurotiomycetidae</taxon>
        <taxon>Eurotiales</taxon>
        <taxon>Aspergillaceae</taxon>
        <taxon>Penicillium</taxon>
    </lineage>
</organism>
<comment type="caution">
    <text evidence="2">The sequence shown here is derived from an EMBL/GenBank/DDBJ whole genome shotgun (WGS) entry which is preliminary data.</text>
</comment>
<feature type="region of interest" description="Disordered" evidence="1">
    <location>
        <begin position="1"/>
        <end position="40"/>
    </location>
</feature>
<dbReference type="Proteomes" id="UP001149165">
    <property type="component" value="Unassembled WGS sequence"/>
</dbReference>
<protein>
    <submittedName>
        <fullName evidence="2">Uncharacterized protein</fullName>
    </submittedName>
</protein>
<accession>A0A9W9EVN9</accession>
<dbReference type="EMBL" id="JAPQKH010000007">
    <property type="protein sequence ID" value="KAJ5088764.1"/>
    <property type="molecule type" value="Genomic_DNA"/>
</dbReference>
<evidence type="ECO:0000313" key="2">
    <source>
        <dbReference type="EMBL" id="KAJ5088764.1"/>
    </source>
</evidence>
<keyword evidence="3" id="KW-1185">Reference proteome</keyword>
<reference evidence="2" key="2">
    <citation type="journal article" date="2023" name="IMA Fungus">
        <title>Comparative genomic study of the Penicillium genus elucidates a diverse pangenome and 15 lateral gene transfer events.</title>
        <authorList>
            <person name="Petersen C."/>
            <person name="Sorensen T."/>
            <person name="Nielsen M.R."/>
            <person name="Sondergaard T.E."/>
            <person name="Sorensen J.L."/>
            <person name="Fitzpatrick D.A."/>
            <person name="Frisvad J.C."/>
            <person name="Nielsen K.L."/>
        </authorList>
    </citation>
    <scope>NUCLEOTIDE SEQUENCE</scope>
    <source>
        <strain evidence="2">IBT 30069</strain>
    </source>
</reference>
<proteinExistence type="predicted"/>
<dbReference type="AlphaFoldDB" id="A0A9W9EVN9"/>